<protein>
    <submittedName>
        <fullName evidence="3">Uncharacterized protein</fullName>
    </submittedName>
</protein>
<comment type="caution">
    <text evidence="3">The sequence shown here is derived from an EMBL/GenBank/DDBJ whole genome shotgun (WGS) entry which is preliminary data.</text>
</comment>
<feature type="compositionally biased region" description="Polar residues" evidence="1">
    <location>
        <begin position="143"/>
        <end position="155"/>
    </location>
</feature>
<feature type="signal peptide" evidence="2">
    <location>
        <begin position="1"/>
        <end position="21"/>
    </location>
</feature>
<feature type="region of interest" description="Disordered" evidence="1">
    <location>
        <begin position="132"/>
        <end position="197"/>
    </location>
</feature>
<feature type="chain" id="PRO_5047292317" evidence="2">
    <location>
        <begin position="22"/>
        <end position="287"/>
    </location>
</feature>
<accession>A0ABS8S3K0</accession>
<evidence type="ECO:0000256" key="1">
    <source>
        <dbReference type="SAM" id="MobiDB-lite"/>
    </source>
</evidence>
<gene>
    <name evidence="3" type="ORF">HAX54_021825</name>
</gene>
<proteinExistence type="predicted"/>
<evidence type="ECO:0000313" key="4">
    <source>
        <dbReference type="Proteomes" id="UP000823775"/>
    </source>
</evidence>
<sequence length="287" mass="31655">MAKFYNLSIFAALFLFTFATSFEIALSLSPTHKIQTSQHISQLTPKNALENPYSPQSIPNVQIVYPLSKPEVSLKPSPIKPLPSHLTPKSSIATIPQSRSNWGQLVPKSSIKQNISPKSIKKHTSKSILAPHSHVFPSKPIPHSTTKVTKTSPSISKLALRPTPRKYLPTHLAPSIPISKQNLSPKSSPKPTRNHGSKFFLVRPKVGSHVSPKIAPITYKQKMNPKLAPKSTRKFSVNTHLAPKSIGHTKSNTLLSPRGKIITKSRLATKELAPKFTHKLTLKHGTY</sequence>
<organism evidence="3 4">
    <name type="scientific">Datura stramonium</name>
    <name type="common">Jimsonweed</name>
    <name type="synonym">Common thornapple</name>
    <dbReference type="NCBI Taxonomy" id="4076"/>
    <lineage>
        <taxon>Eukaryota</taxon>
        <taxon>Viridiplantae</taxon>
        <taxon>Streptophyta</taxon>
        <taxon>Embryophyta</taxon>
        <taxon>Tracheophyta</taxon>
        <taxon>Spermatophyta</taxon>
        <taxon>Magnoliopsida</taxon>
        <taxon>eudicotyledons</taxon>
        <taxon>Gunneridae</taxon>
        <taxon>Pentapetalae</taxon>
        <taxon>asterids</taxon>
        <taxon>lamiids</taxon>
        <taxon>Solanales</taxon>
        <taxon>Solanaceae</taxon>
        <taxon>Solanoideae</taxon>
        <taxon>Datureae</taxon>
        <taxon>Datura</taxon>
    </lineage>
</organism>
<name>A0ABS8S3K0_DATST</name>
<keyword evidence="4" id="KW-1185">Reference proteome</keyword>
<dbReference type="EMBL" id="JACEIK010000262">
    <property type="protein sequence ID" value="MCD7453670.1"/>
    <property type="molecule type" value="Genomic_DNA"/>
</dbReference>
<dbReference type="Proteomes" id="UP000823775">
    <property type="component" value="Unassembled WGS sequence"/>
</dbReference>
<feature type="compositionally biased region" description="Polar residues" evidence="1">
    <location>
        <begin position="178"/>
        <end position="191"/>
    </location>
</feature>
<evidence type="ECO:0000313" key="3">
    <source>
        <dbReference type="EMBL" id="MCD7453670.1"/>
    </source>
</evidence>
<evidence type="ECO:0000256" key="2">
    <source>
        <dbReference type="SAM" id="SignalP"/>
    </source>
</evidence>
<keyword evidence="2" id="KW-0732">Signal</keyword>
<reference evidence="3 4" key="1">
    <citation type="journal article" date="2021" name="BMC Genomics">
        <title>Datura genome reveals duplications of psychoactive alkaloid biosynthetic genes and high mutation rate following tissue culture.</title>
        <authorList>
            <person name="Rajewski A."/>
            <person name="Carter-House D."/>
            <person name="Stajich J."/>
            <person name="Litt A."/>
        </authorList>
    </citation>
    <scope>NUCLEOTIDE SEQUENCE [LARGE SCALE GENOMIC DNA]</scope>
    <source>
        <strain evidence="3">AR-01</strain>
    </source>
</reference>